<evidence type="ECO:0000313" key="3">
    <source>
        <dbReference type="Proteomes" id="UP000501812"/>
    </source>
</evidence>
<evidence type="ECO:0000256" key="1">
    <source>
        <dbReference type="SAM" id="MobiDB-lite"/>
    </source>
</evidence>
<dbReference type="KEGG" id="luo:HHL09_26115"/>
<dbReference type="RefSeq" id="WP_169457592.1">
    <property type="nucleotide sequence ID" value="NZ_CP051774.1"/>
</dbReference>
<dbReference type="EMBL" id="CP051774">
    <property type="protein sequence ID" value="QJE99106.1"/>
    <property type="molecule type" value="Genomic_DNA"/>
</dbReference>
<feature type="region of interest" description="Disordered" evidence="1">
    <location>
        <begin position="122"/>
        <end position="180"/>
    </location>
</feature>
<name>A0A858RNU1_9BACT</name>
<organism evidence="2 3">
    <name type="scientific">Luteolibacter luteus</name>
    <dbReference type="NCBI Taxonomy" id="2728835"/>
    <lineage>
        <taxon>Bacteria</taxon>
        <taxon>Pseudomonadati</taxon>
        <taxon>Verrucomicrobiota</taxon>
        <taxon>Verrucomicrobiia</taxon>
        <taxon>Verrucomicrobiales</taxon>
        <taxon>Verrucomicrobiaceae</taxon>
        <taxon>Luteolibacter</taxon>
    </lineage>
</organism>
<keyword evidence="3" id="KW-1185">Reference proteome</keyword>
<evidence type="ECO:0000313" key="2">
    <source>
        <dbReference type="EMBL" id="QJE99106.1"/>
    </source>
</evidence>
<dbReference type="AlphaFoldDB" id="A0A858RNU1"/>
<proteinExistence type="predicted"/>
<protein>
    <submittedName>
        <fullName evidence="2">Helix-turn-helix domain-containing protein</fullName>
    </submittedName>
</protein>
<sequence length="180" mass="20394">MPRRSNKAIPSYSPLYPRMARGMARIGAEREQIAEAFGVSVETFQEWVKEHRELAEAIAEGEMDARAAVEKALFKRATGYSQLEEKAVICKGEVIVVTFMKHYPPDVAAAKLWLANHESDLWQEKPDPEHGVTTELADVMKRIRGQEPRAKSQEPRAKSQEPRAKSQEPRAKSQEPRATR</sequence>
<gene>
    <name evidence="2" type="ORF">HHL09_26115</name>
</gene>
<accession>A0A858RNU1</accession>
<dbReference type="Proteomes" id="UP000501812">
    <property type="component" value="Chromosome"/>
</dbReference>
<reference evidence="2 3" key="1">
    <citation type="submission" date="2020-04" db="EMBL/GenBank/DDBJ databases">
        <title>Luteolibacter sp. G-1-1-1 isolated from soil.</title>
        <authorList>
            <person name="Dahal R.H."/>
        </authorList>
    </citation>
    <scope>NUCLEOTIDE SEQUENCE [LARGE SCALE GENOMIC DNA]</scope>
    <source>
        <strain evidence="2 3">G-1-1-1</strain>
    </source>
</reference>